<reference evidence="1" key="1">
    <citation type="submission" date="2020-04" db="EMBL/GenBank/DDBJ databases">
        <authorList>
            <person name="Chiriac C."/>
            <person name="Salcher M."/>
            <person name="Ghai R."/>
            <person name="Kavagutti S V."/>
        </authorList>
    </citation>
    <scope>NUCLEOTIDE SEQUENCE</scope>
</reference>
<accession>A0A6J5LDQ8</accession>
<gene>
    <name evidence="1" type="ORF">UFOVP136_44</name>
</gene>
<evidence type="ECO:0000313" key="1">
    <source>
        <dbReference type="EMBL" id="CAB4132115.1"/>
    </source>
</evidence>
<organism evidence="1">
    <name type="scientific">uncultured Caudovirales phage</name>
    <dbReference type="NCBI Taxonomy" id="2100421"/>
    <lineage>
        <taxon>Viruses</taxon>
        <taxon>Duplodnaviria</taxon>
        <taxon>Heunggongvirae</taxon>
        <taxon>Uroviricota</taxon>
        <taxon>Caudoviricetes</taxon>
        <taxon>Peduoviridae</taxon>
        <taxon>Maltschvirus</taxon>
        <taxon>Maltschvirus maltsch</taxon>
    </lineage>
</organism>
<proteinExistence type="predicted"/>
<protein>
    <submittedName>
        <fullName evidence="1">Uncharacterized protein</fullName>
    </submittedName>
</protein>
<dbReference type="EMBL" id="LR796257">
    <property type="protein sequence ID" value="CAB4132115.1"/>
    <property type="molecule type" value="Genomic_DNA"/>
</dbReference>
<sequence>MNNLIPSIIGQVSRVLSQAGFVNQAARHRWRMQYEFAPILLKNGIADSYPEKVMSILQLTQQNGYPLDDGGYFGYFSFTNGGTFMQNTVAQYPFANQYTAANAIVRQPNNISLLMTCPARSNMPIDKRQSIFQSLMASLDRHIALGGMFVVYTPMAIMQNCLLLAVRDSSSGENAVLQNGMIFDFTQPQIMTDEDAQKATNATMDKINKGEKF</sequence>
<name>A0A6J5LDQ8_9CAUD</name>